<reference evidence="4" key="1">
    <citation type="submission" date="2022-05" db="EMBL/GenBank/DDBJ databases">
        <title>The Musa troglodytarum L. genome provides insights into the mechanism of non-climacteric behaviour and enrichment of carotenoids.</title>
        <authorList>
            <person name="Wang J."/>
        </authorList>
    </citation>
    <scope>NUCLEOTIDE SEQUENCE</scope>
    <source>
        <tissue evidence="4">Leaf</tissue>
    </source>
</reference>
<evidence type="ECO:0000256" key="2">
    <source>
        <dbReference type="SAM" id="Coils"/>
    </source>
</evidence>
<feature type="coiled-coil region" evidence="2">
    <location>
        <begin position="599"/>
        <end position="633"/>
    </location>
</feature>
<feature type="region of interest" description="Disordered" evidence="3">
    <location>
        <begin position="1"/>
        <end position="87"/>
    </location>
</feature>
<feature type="compositionally biased region" description="Polar residues" evidence="3">
    <location>
        <begin position="1"/>
        <end position="19"/>
    </location>
</feature>
<feature type="coiled-coil region" evidence="2">
    <location>
        <begin position="687"/>
        <end position="816"/>
    </location>
</feature>
<feature type="coiled-coil region" evidence="2">
    <location>
        <begin position="445"/>
        <end position="479"/>
    </location>
</feature>
<dbReference type="Proteomes" id="UP001055439">
    <property type="component" value="Chromosome 5"/>
</dbReference>
<evidence type="ECO:0000313" key="5">
    <source>
        <dbReference type="Proteomes" id="UP001055439"/>
    </source>
</evidence>
<proteinExistence type="predicted"/>
<name>A0A9E7K0R4_9LILI</name>
<dbReference type="OrthoDB" id="6350175at2759"/>
<feature type="coiled-coil region" evidence="2">
    <location>
        <begin position="90"/>
        <end position="142"/>
    </location>
</feature>
<dbReference type="PANTHER" id="PTHR23160:SF20">
    <property type="entry name" value="OS02G0439200 PROTEIN"/>
    <property type="match status" value="1"/>
</dbReference>
<dbReference type="AlphaFoldDB" id="A0A9E7K0R4"/>
<dbReference type="GO" id="GO:0007131">
    <property type="term" value="P:reciprocal meiotic recombination"/>
    <property type="evidence" value="ECO:0007669"/>
    <property type="project" value="TreeGrafter"/>
</dbReference>
<evidence type="ECO:0000313" key="4">
    <source>
        <dbReference type="EMBL" id="URE00756.1"/>
    </source>
</evidence>
<gene>
    <name evidence="4" type="ORF">MUK42_03039</name>
</gene>
<feature type="compositionally biased region" description="Basic and acidic residues" evidence="3">
    <location>
        <begin position="50"/>
        <end position="68"/>
    </location>
</feature>
<keyword evidence="5" id="KW-1185">Reference proteome</keyword>
<evidence type="ECO:0000256" key="3">
    <source>
        <dbReference type="SAM" id="MobiDB-lite"/>
    </source>
</evidence>
<protein>
    <submittedName>
        <fullName evidence="4">Protein transport protein-related</fullName>
    </submittedName>
</protein>
<feature type="coiled-coil region" evidence="2">
    <location>
        <begin position="270"/>
        <end position="368"/>
    </location>
</feature>
<keyword evidence="1 2" id="KW-0175">Coiled coil</keyword>
<feature type="compositionally biased region" description="Polar residues" evidence="3">
    <location>
        <begin position="843"/>
        <end position="864"/>
    </location>
</feature>
<feature type="non-terminal residue" evidence="4">
    <location>
        <position position="1019"/>
    </location>
</feature>
<dbReference type="EMBL" id="CP097507">
    <property type="protein sequence ID" value="URE00756.1"/>
    <property type="molecule type" value="Genomic_DNA"/>
</dbReference>
<feature type="coiled-coil region" evidence="2">
    <location>
        <begin position="512"/>
        <end position="549"/>
    </location>
</feature>
<organism evidence="4 5">
    <name type="scientific">Musa troglodytarum</name>
    <name type="common">fe'i banana</name>
    <dbReference type="NCBI Taxonomy" id="320322"/>
    <lineage>
        <taxon>Eukaryota</taxon>
        <taxon>Viridiplantae</taxon>
        <taxon>Streptophyta</taxon>
        <taxon>Embryophyta</taxon>
        <taxon>Tracheophyta</taxon>
        <taxon>Spermatophyta</taxon>
        <taxon>Magnoliopsida</taxon>
        <taxon>Liliopsida</taxon>
        <taxon>Zingiberales</taxon>
        <taxon>Musaceae</taxon>
        <taxon>Musa</taxon>
    </lineage>
</organism>
<evidence type="ECO:0000256" key="1">
    <source>
        <dbReference type="ARBA" id="ARBA00023054"/>
    </source>
</evidence>
<sequence>MLFSKSKSGLSEASVNKGTPATPRAGKSGRGGSTKADPFSPSPQQPSRASIDRSPKSVESRPTIEHRSPKITTTDVRHWSPVKRPRSVKGLELQTQLSAAQEDLKKAKEHLASVEKEKSQILEELKSAKKSAGEANDKLQDALVAQRIAEEASEIDKFRADELEQAGIDAAQKKEEEWEKELEIVRNQHALDVAALLSTTQELQRMKQELAMTAEAKNSALVHADDAMKIAEINADKVELLSREVSHLKALLDSAVEGKNTEASELAEKEMDLKAMLNLAQEDLKKSNEQLVSAKAEKTHILKELNEAKRLADEASERHKENLAAQERAEEDLEAYKIRASNLEQDNIRSAQKREEEWRTKLEIVENQHALNVAKLLSTTEELEKVQHELRMAIDAKDTALIHASEAVRSAEINSEKLELLSGKASQLKALLDSKLELDLEVFTLKSELEKAKAAEERLVEMEATIEGLRIEVIDAKKAESDTNCLMAEWKKKTGLLGVQLEEANELRKTSLETLASVMKQLEDNNAVLQDKEREVAALGAQVGSLRLEVARRTTELNESSQHLGVAQQETAEMGKMIAVLKSELQIAEEAKIHALNNEKAAILNMQQLTEERNKLENELDVAQCELEKDQKAMEGLASALHEVSTEVHETRERLLTKQSEVEDCDAQIEELKVTVKKNQESYEIITEKAKHEIVSVQNTAERLEKEIENSRSELDSKVLHFVNSIKRSEEEITTMRADMKKITDSLKGAELGERAAKEEELRIFDKLKHLESEAGSASITAEEANAESLRLKEMLLDKENELQGIIQENDDLRVRETAALEKVKELSSLVAEAASKKPEQNGEISRNSKHSGLTVSVDSSAENTGDEGGAQKANSQVPLEKLEEHSSDKVITEEERTYNGALEEEETDVEGPKWENCKTLGKDLSTEREHETESTYEELDSKMDVVSLDITNGLTPGNIENGATLPSKQQQQQQQKKKKAFMQRVGSLLKKKSNKCYATVLVSEIVCFFLQGADSSFS</sequence>
<feature type="region of interest" description="Disordered" evidence="3">
    <location>
        <begin position="833"/>
        <end position="889"/>
    </location>
</feature>
<accession>A0A9E7K0R4</accession>
<dbReference type="PANTHER" id="PTHR23160">
    <property type="entry name" value="SYNAPTONEMAL COMPLEX PROTEIN-RELATED"/>
    <property type="match status" value="1"/>
</dbReference>